<comment type="caution">
    <text evidence="3">The sequence shown here is derived from an EMBL/GenBank/DDBJ whole genome shotgun (WGS) entry which is preliminary data.</text>
</comment>
<protein>
    <recommendedName>
        <fullName evidence="2">Hedgehog/Intein (Hint) domain-containing protein</fullName>
    </recommendedName>
</protein>
<evidence type="ECO:0000259" key="2">
    <source>
        <dbReference type="Pfam" id="PF13403"/>
    </source>
</evidence>
<dbReference type="InterPro" id="IPR036844">
    <property type="entry name" value="Hint_dom_sf"/>
</dbReference>
<proteinExistence type="predicted"/>
<evidence type="ECO:0000313" key="4">
    <source>
        <dbReference type="Proteomes" id="UP000252706"/>
    </source>
</evidence>
<dbReference type="RefSeq" id="WP_113823154.1">
    <property type="nucleotide sequence ID" value="NZ_QOCE01000025.1"/>
</dbReference>
<evidence type="ECO:0000313" key="3">
    <source>
        <dbReference type="EMBL" id="RBW56871.1"/>
    </source>
</evidence>
<dbReference type="OrthoDB" id="7873527at2"/>
<accession>A0A366X0B7</accession>
<organism evidence="3 4">
    <name type="scientific">Phaeobacter gallaeciensis</name>
    <dbReference type="NCBI Taxonomy" id="60890"/>
    <lineage>
        <taxon>Bacteria</taxon>
        <taxon>Pseudomonadati</taxon>
        <taxon>Pseudomonadota</taxon>
        <taxon>Alphaproteobacteria</taxon>
        <taxon>Rhodobacterales</taxon>
        <taxon>Roseobacteraceae</taxon>
        <taxon>Phaeobacter</taxon>
    </lineage>
</organism>
<dbReference type="AlphaFoldDB" id="A0A366X0B7"/>
<feature type="domain" description="Hedgehog/Intein (Hint)" evidence="2">
    <location>
        <begin position="27"/>
        <end position="158"/>
    </location>
</feature>
<dbReference type="SUPFAM" id="SSF51294">
    <property type="entry name" value="Hedgehog/intein (Hint) domain"/>
    <property type="match status" value="1"/>
</dbReference>
<name>A0A366X0B7_9RHOB</name>
<dbReference type="InterPro" id="IPR028992">
    <property type="entry name" value="Hedgehog/Intein_dom"/>
</dbReference>
<feature type="region of interest" description="Disordered" evidence="1">
    <location>
        <begin position="1"/>
        <end position="21"/>
    </location>
</feature>
<evidence type="ECO:0000256" key="1">
    <source>
        <dbReference type="SAM" id="MobiDB-lite"/>
    </source>
</evidence>
<dbReference type="Proteomes" id="UP000252706">
    <property type="component" value="Unassembled WGS sequence"/>
</dbReference>
<reference evidence="3 4" key="1">
    <citation type="submission" date="2018-07" db="EMBL/GenBank/DDBJ databases">
        <title>Modular assembly of carbohydrate-degrading microbial communities in the ocean.</title>
        <authorList>
            <person name="Enke T.N."/>
            <person name="Datta M.S."/>
            <person name="Schwartzman J.A."/>
            <person name="Cermak N."/>
            <person name="Schmitz D.A."/>
            <person name="Barrere J."/>
            <person name="Cordero O.X."/>
        </authorList>
    </citation>
    <scope>NUCLEOTIDE SEQUENCE [LARGE SCALE GENOMIC DNA]</scope>
    <source>
        <strain evidence="3 4">C3M10</strain>
    </source>
</reference>
<gene>
    <name evidence="3" type="ORF">DS909_09230</name>
</gene>
<dbReference type="EMBL" id="QOCE01000025">
    <property type="protein sequence ID" value="RBW56871.1"/>
    <property type="molecule type" value="Genomic_DNA"/>
</dbReference>
<dbReference type="Pfam" id="PF13403">
    <property type="entry name" value="Hint_2"/>
    <property type="match status" value="1"/>
</dbReference>
<sequence length="169" mass="18606">MKPNTVGREGRDILHSHPYSHPTPEVGFLPGTILLTQDGEMPVEFISDGDKIITRDAGFVRVTKVTQSRQLVRAISFAAGSLGDTRPDQDLTLPAGQNVLIRDWRAKAMFGTDQALVRADALIDGEFIRDLGLRPMDLHQLRFDDPHILFAGGLELASHCAQQELRPAA</sequence>